<proteinExistence type="predicted"/>
<accession>A0A426X7K0</accession>
<dbReference type="AlphaFoldDB" id="A0A426X7K0"/>
<dbReference type="Proteomes" id="UP000287651">
    <property type="component" value="Unassembled WGS sequence"/>
</dbReference>
<comment type="caution">
    <text evidence="1">The sequence shown here is derived from an EMBL/GenBank/DDBJ whole genome shotgun (WGS) entry which is preliminary data.</text>
</comment>
<sequence length="105" mass="11519">MRFAEGIGKLAVSMLGDHQKKTERLTTRMPEAAGLAGMLGQSQVRASGRGSDDAKSSPKVSEACWEFVENLSNVFESLLGRCVIARRRPRDLPEDSWMLPKSLLG</sequence>
<gene>
    <name evidence="1" type="ORF">B296_00045870</name>
</gene>
<reference evidence="1 2" key="1">
    <citation type="journal article" date="2014" name="Agronomy (Basel)">
        <title>A Draft Genome Sequence for Ensete ventricosum, the Drought-Tolerant Tree Against Hunger.</title>
        <authorList>
            <person name="Harrison J."/>
            <person name="Moore K.A."/>
            <person name="Paszkiewicz K."/>
            <person name="Jones T."/>
            <person name="Grant M."/>
            <person name="Ambacheew D."/>
            <person name="Muzemil S."/>
            <person name="Studholme D.J."/>
        </authorList>
    </citation>
    <scope>NUCLEOTIDE SEQUENCE [LARGE SCALE GENOMIC DNA]</scope>
</reference>
<protein>
    <submittedName>
        <fullName evidence="1">Uncharacterized protein</fullName>
    </submittedName>
</protein>
<feature type="non-terminal residue" evidence="1">
    <location>
        <position position="105"/>
    </location>
</feature>
<organism evidence="1 2">
    <name type="scientific">Ensete ventricosum</name>
    <name type="common">Abyssinian banana</name>
    <name type="synonym">Musa ensete</name>
    <dbReference type="NCBI Taxonomy" id="4639"/>
    <lineage>
        <taxon>Eukaryota</taxon>
        <taxon>Viridiplantae</taxon>
        <taxon>Streptophyta</taxon>
        <taxon>Embryophyta</taxon>
        <taxon>Tracheophyta</taxon>
        <taxon>Spermatophyta</taxon>
        <taxon>Magnoliopsida</taxon>
        <taxon>Liliopsida</taxon>
        <taxon>Zingiberales</taxon>
        <taxon>Musaceae</taxon>
        <taxon>Ensete</taxon>
    </lineage>
</organism>
<name>A0A426X7K0_ENSVE</name>
<dbReference type="EMBL" id="AMZH03025017">
    <property type="protein sequence ID" value="RRT35462.1"/>
    <property type="molecule type" value="Genomic_DNA"/>
</dbReference>
<evidence type="ECO:0000313" key="2">
    <source>
        <dbReference type="Proteomes" id="UP000287651"/>
    </source>
</evidence>
<evidence type="ECO:0000313" key="1">
    <source>
        <dbReference type="EMBL" id="RRT35462.1"/>
    </source>
</evidence>